<sequence>NIPELLSAIDSSLVENGMPRDDIPTDDVYDELTEPSTYNIKQEPNDTAYPSNDMYDDYLVPQETDFDNDINPTEKKNKTGRKKRKADEDDDWTPGQKYKADKTQKKTPKKKQEVIDYDDDETDEYEDDSMVDDIEDPDFVIDREIPLTEKSYEKKPGGRFKKKYKKRCTDCEKSFSSRPELIEHKKIKHQKYCCINCKVPPFDSQELLDEHLTQHERGMKFKFKSQKQTGIYKCQRGCGKKFMTQDEFNNHVEEEHGCNVCPICNNARFKTQEELERHIVIHKGNHVCKRCNDHFDTRVMLGKHKEEKHGMFA</sequence>
<feature type="compositionally biased region" description="Basic and acidic residues" evidence="7">
    <location>
        <begin position="98"/>
        <end position="114"/>
    </location>
</feature>
<keyword evidence="9" id="KW-1185">Reference proteome</keyword>
<dbReference type="AlphaFoldDB" id="A0A8J1XVS0"/>
<proteinExistence type="predicted"/>
<dbReference type="PROSITE" id="PS00028">
    <property type="entry name" value="ZINC_FINGER_C2H2_1"/>
    <property type="match status" value="3"/>
</dbReference>
<dbReference type="Proteomes" id="UP000749559">
    <property type="component" value="Unassembled WGS sequence"/>
</dbReference>
<keyword evidence="2" id="KW-0479">Metal-binding</keyword>
<gene>
    <name evidence="8" type="ORF">OFUS_LOCUS16595</name>
</gene>
<comment type="caution">
    <text evidence="8">The sequence shown here is derived from an EMBL/GenBank/DDBJ whole genome shotgun (WGS) entry which is preliminary data.</text>
</comment>
<evidence type="ECO:0000313" key="9">
    <source>
        <dbReference type="Proteomes" id="UP000749559"/>
    </source>
</evidence>
<evidence type="ECO:0000256" key="6">
    <source>
        <dbReference type="ARBA" id="ARBA00023242"/>
    </source>
</evidence>
<dbReference type="InterPro" id="IPR050888">
    <property type="entry name" value="ZnF_C2H2-type_TF"/>
</dbReference>
<evidence type="ECO:0000256" key="3">
    <source>
        <dbReference type="ARBA" id="ARBA00022737"/>
    </source>
</evidence>
<dbReference type="GO" id="GO:0008270">
    <property type="term" value="F:zinc ion binding"/>
    <property type="evidence" value="ECO:0007669"/>
    <property type="project" value="UniProtKB-KW"/>
</dbReference>
<protein>
    <submittedName>
        <fullName evidence="8">Uncharacterized protein</fullName>
    </submittedName>
</protein>
<keyword evidence="4" id="KW-0863">Zinc-finger</keyword>
<evidence type="ECO:0000256" key="7">
    <source>
        <dbReference type="SAM" id="MobiDB-lite"/>
    </source>
</evidence>
<keyword evidence="3" id="KW-0677">Repeat</keyword>
<name>A0A8J1XVS0_OWEFU</name>
<feature type="compositionally biased region" description="Acidic residues" evidence="7">
    <location>
        <begin position="115"/>
        <end position="137"/>
    </location>
</feature>
<keyword evidence="5" id="KW-0862">Zinc</keyword>
<dbReference type="PANTHER" id="PTHR24406">
    <property type="entry name" value="TRANSCRIPTIONAL REPRESSOR CTCFL-RELATED"/>
    <property type="match status" value="1"/>
</dbReference>
<feature type="non-terminal residue" evidence="8">
    <location>
        <position position="313"/>
    </location>
</feature>
<dbReference type="InterPro" id="IPR013087">
    <property type="entry name" value="Znf_C2H2_type"/>
</dbReference>
<evidence type="ECO:0000313" key="8">
    <source>
        <dbReference type="EMBL" id="CAH1791519.1"/>
    </source>
</evidence>
<reference evidence="8" key="1">
    <citation type="submission" date="2022-03" db="EMBL/GenBank/DDBJ databases">
        <authorList>
            <person name="Martin C."/>
        </authorList>
    </citation>
    <scope>NUCLEOTIDE SEQUENCE</scope>
</reference>
<dbReference type="EMBL" id="CAIIXF020000008">
    <property type="protein sequence ID" value="CAH1791519.1"/>
    <property type="molecule type" value="Genomic_DNA"/>
</dbReference>
<evidence type="ECO:0000256" key="4">
    <source>
        <dbReference type="ARBA" id="ARBA00022771"/>
    </source>
</evidence>
<feature type="non-terminal residue" evidence="8">
    <location>
        <position position="1"/>
    </location>
</feature>
<feature type="region of interest" description="Disordered" evidence="7">
    <location>
        <begin position="13"/>
        <end position="137"/>
    </location>
</feature>
<comment type="subcellular location">
    <subcellularLocation>
        <location evidence="1">Nucleus</location>
    </subcellularLocation>
</comment>
<organism evidence="8 9">
    <name type="scientific">Owenia fusiformis</name>
    <name type="common">Polychaete worm</name>
    <dbReference type="NCBI Taxonomy" id="6347"/>
    <lineage>
        <taxon>Eukaryota</taxon>
        <taxon>Metazoa</taxon>
        <taxon>Spiralia</taxon>
        <taxon>Lophotrochozoa</taxon>
        <taxon>Annelida</taxon>
        <taxon>Polychaeta</taxon>
        <taxon>Sedentaria</taxon>
        <taxon>Canalipalpata</taxon>
        <taxon>Sabellida</taxon>
        <taxon>Oweniida</taxon>
        <taxon>Oweniidae</taxon>
        <taxon>Owenia</taxon>
    </lineage>
</organism>
<evidence type="ECO:0000256" key="2">
    <source>
        <dbReference type="ARBA" id="ARBA00022723"/>
    </source>
</evidence>
<dbReference type="PROSITE" id="PS50157">
    <property type="entry name" value="ZINC_FINGER_C2H2_2"/>
    <property type="match status" value="2"/>
</dbReference>
<keyword evidence="6" id="KW-0539">Nucleus</keyword>
<dbReference type="Gene3D" id="3.30.160.60">
    <property type="entry name" value="Classic Zinc Finger"/>
    <property type="match status" value="1"/>
</dbReference>
<dbReference type="Pfam" id="PF00096">
    <property type="entry name" value="zf-C2H2"/>
    <property type="match status" value="2"/>
</dbReference>
<evidence type="ECO:0000256" key="1">
    <source>
        <dbReference type="ARBA" id="ARBA00004123"/>
    </source>
</evidence>
<dbReference type="GO" id="GO:0005634">
    <property type="term" value="C:nucleus"/>
    <property type="evidence" value="ECO:0007669"/>
    <property type="project" value="UniProtKB-SubCell"/>
</dbReference>
<evidence type="ECO:0000256" key="5">
    <source>
        <dbReference type="ARBA" id="ARBA00022833"/>
    </source>
</evidence>
<accession>A0A8J1XVS0</accession>
<dbReference type="SMART" id="SM00355">
    <property type="entry name" value="ZnF_C2H2"/>
    <property type="match status" value="5"/>
</dbReference>
<feature type="compositionally biased region" description="Acidic residues" evidence="7">
    <location>
        <begin position="24"/>
        <end position="33"/>
    </location>
</feature>